<reference evidence="2 3" key="1">
    <citation type="submission" date="2016-07" db="EMBL/GenBank/DDBJ databases">
        <title>Draft Genome Sequence of Methylobrevis pamukkalensis PK2.</title>
        <authorList>
            <person name="Vasilenko O.V."/>
            <person name="Doronina N.V."/>
            <person name="Shmareva M.N."/>
            <person name="Tarlachkov S.V."/>
            <person name="Mustakhimov I."/>
            <person name="Trotsenko Y.A."/>
        </authorList>
    </citation>
    <scope>NUCLEOTIDE SEQUENCE [LARGE SCALE GENOMIC DNA]</scope>
    <source>
        <strain evidence="2 3">PK2</strain>
    </source>
</reference>
<dbReference type="PATRIC" id="fig|1439726.3.peg.44"/>
<dbReference type="InterPro" id="IPR004360">
    <property type="entry name" value="Glyas_Fos-R_dOase_dom"/>
</dbReference>
<dbReference type="OrthoDB" id="9806868at2"/>
<dbReference type="Gene3D" id="3.30.720.110">
    <property type="match status" value="1"/>
</dbReference>
<gene>
    <name evidence="2" type="ORF">A6302_00043</name>
</gene>
<evidence type="ECO:0000313" key="3">
    <source>
        <dbReference type="Proteomes" id="UP000094622"/>
    </source>
</evidence>
<dbReference type="Proteomes" id="UP000094622">
    <property type="component" value="Unassembled WGS sequence"/>
</dbReference>
<proteinExistence type="predicted"/>
<feature type="domain" description="VOC" evidence="1">
    <location>
        <begin position="7"/>
        <end position="134"/>
    </location>
</feature>
<dbReference type="Pfam" id="PF00903">
    <property type="entry name" value="Glyoxalase"/>
    <property type="match status" value="1"/>
</dbReference>
<protein>
    <submittedName>
        <fullName evidence="2">Glyoxalase-like domain protein</fullName>
    </submittedName>
</protein>
<dbReference type="Gene3D" id="3.30.720.120">
    <property type="match status" value="1"/>
</dbReference>
<comment type="caution">
    <text evidence="2">The sequence shown here is derived from an EMBL/GenBank/DDBJ whole genome shotgun (WGS) entry which is preliminary data.</text>
</comment>
<accession>A0A1E3H895</accession>
<dbReference type="InterPro" id="IPR029068">
    <property type="entry name" value="Glyas_Bleomycin-R_OHBP_Dase"/>
</dbReference>
<dbReference type="RefSeq" id="WP_069305411.1">
    <property type="nucleotide sequence ID" value="NZ_MCRJ01000001.1"/>
</dbReference>
<dbReference type="EMBL" id="MCRJ01000001">
    <property type="protein sequence ID" value="ODN72552.1"/>
    <property type="molecule type" value="Genomic_DNA"/>
</dbReference>
<dbReference type="SUPFAM" id="SSF54593">
    <property type="entry name" value="Glyoxalase/Bleomycin resistance protein/Dihydroxybiphenyl dioxygenase"/>
    <property type="match status" value="1"/>
</dbReference>
<dbReference type="PANTHER" id="PTHR34109:SF1">
    <property type="entry name" value="VOC DOMAIN-CONTAINING PROTEIN"/>
    <property type="match status" value="1"/>
</dbReference>
<sequence length="139" mass="14493">MTQTMPRPAIMPALLYRDPRAAVEFLARAFGFEPRLVAADGDGGIAHAELVLGGAMVMVGPARDEGFGAFVGVPAEVGKATAGIYVVVADPDAVHATAVAAGAEILLPLTDQDYGGRDFTCRDPEGQIWSFGSYDPWGA</sequence>
<name>A0A1E3H895_9HYPH</name>
<dbReference type="AlphaFoldDB" id="A0A1E3H895"/>
<organism evidence="2 3">
    <name type="scientific">Methylobrevis pamukkalensis</name>
    <dbReference type="NCBI Taxonomy" id="1439726"/>
    <lineage>
        <taxon>Bacteria</taxon>
        <taxon>Pseudomonadati</taxon>
        <taxon>Pseudomonadota</taxon>
        <taxon>Alphaproteobacteria</taxon>
        <taxon>Hyphomicrobiales</taxon>
        <taxon>Pleomorphomonadaceae</taxon>
        <taxon>Methylobrevis</taxon>
    </lineage>
</organism>
<dbReference type="InterPro" id="IPR037523">
    <property type="entry name" value="VOC_core"/>
</dbReference>
<dbReference type="PROSITE" id="PS51819">
    <property type="entry name" value="VOC"/>
    <property type="match status" value="1"/>
</dbReference>
<evidence type="ECO:0000313" key="2">
    <source>
        <dbReference type="EMBL" id="ODN72552.1"/>
    </source>
</evidence>
<evidence type="ECO:0000259" key="1">
    <source>
        <dbReference type="PROSITE" id="PS51819"/>
    </source>
</evidence>
<dbReference type="PANTHER" id="PTHR34109">
    <property type="entry name" value="BNAUNNG04460D PROTEIN-RELATED"/>
    <property type="match status" value="1"/>
</dbReference>
<keyword evidence="3" id="KW-1185">Reference proteome</keyword>